<keyword evidence="7" id="KW-0150">Chloroplast</keyword>
<keyword evidence="3 7" id="KW-0812">Transmembrane</keyword>
<dbReference type="OrthoDB" id="602284at2759"/>
<comment type="function">
    <text evidence="7">Involved in protein precursor import into chloroplasts.</text>
</comment>
<dbReference type="STRING" id="3076.A0A2P6TQD0"/>
<reference evidence="8 9" key="1">
    <citation type="journal article" date="2018" name="Plant J.">
        <title>Genome sequences of Chlorella sorokiniana UTEX 1602 and Micractinium conductrix SAG 241.80: implications to maltose excretion by a green alga.</title>
        <authorList>
            <person name="Arriola M.B."/>
            <person name="Velmurugan N."/>
            <person name="Zhang Y."/>
            <person name="Plunkett M.H."/>
            <person name="Hondzo H."/>
            <person name="Barney B.M."/>
        </authorList>
    </citation>
    <scope>NUCLEOTIDE SEQUENCE [LARGE SCALE GENOMIC DNA]</scope>
    <source>
        <strain evidence="9">UTEX 1602</strain>
    </source>
</reference>
<evidence type="ECO:0000313" key="9">
    <source>
        <dbReference type="Proteomes" id="UP000239899"/>
    </source>
</evidence>
<sequence length="260" mass="29046">MQATAAAQPALRRPLVGRSSAVAAAAGSLQPARLCAVARSGACGRTGPSIASVAHITGCSSMFGSRQQQQQRQGRQQLAVAARARDPDALDDDVNPEEVNKEPPSLFWRCFSALCYLVPWIDSISLGRHMYAQFRNLLLVYFAPGPLAKIYFGSQFAPLIIFFVMFLSVVKNTKLHHFVRFNCMQAIMLDIVVMLFHILRAYLPAELKWSVIGHYFDMFGWTCCMGTVLYAVFWTVRGYYADIPFVSESVYHQVQLSEYA</sequence>
<dbReference type="EMBL" id="LHPG02000009">
    <property type="protein sequence ID" value="PRW56222.1"/>
    <property type="molecule type" value="Genomic_DNA"/>
</dbReference>
<keyword evidence="4" id="KW-1001">Plastid inner membrane</keyword>
<keyword evidence="5 7" id="KW-1133">Transmembrane helix</keyword>
<dbReference type="AlphaFoldDB" id="A0A2P6TQD0"/>
<comment type="similarity">
    <text evidence="2 7">Belongs to the Tic20 family.</text>
</comment>
<protein>
    <recommendedName>
        <fullName evidence="7">Protein TIC 20</fullName>
    </recommendedName>
</protein>
<evidence type="ECO:0000256" key="5">
    <source>
        <dbReference type="ARBA" id="ARBA00022989"/>
    </source>
</evidence>
<feature type="transmembrane region" description="Helical" evidence="7">
    <location>
        <begin position="215"/>
        <end position="236"/>
    </location>
</feature>
<evidence type="ECO:0000256" key="1">
    <source>
        <dbReference type="ARBA" id="ARBA00004478"/>
    </source>
</evidence>
<feature type="transmembrane region" description="Helical" evidence="7">
    <location>
        <begin position="182"/>
        <end position="203"/>
    </location>
</feature>
<accession>A0A2P6TQD0</accession>
<name>A0A2P6TQD0_CHLSO</name>
<evidence type="ECO:0000256" key="6">
    <source>
        <dbReference type="ARBA" id="ARBA00023136"/>
    </source>
</evidence>
<comment type="caution">
    <text evidence="8">The sequence shown here is derived from an EMBL/GenBank/DDBJ whole genome shotgun (WGS) entry which is preliminary data.</text>
</comment>
<evidence type="ECO:0000256" key="2">
    <source>
        <dbReference type="ARBA" id="ARBA00009596"/>
    </source>
</evidence>
<dbReference type="GO" id="GO:0009706">
    <property type="term" value="C:chloroplast inner membrane"/>
    <property type="evidence" value="ECO:0007669"/>
    <property type="project" value="UniProtKB-SubCell"/>
</dbReference>
<keyword evidence="7" id="KW-0934">Plastid</keyword>
<organism evidence="8 9">
    <name type="scientific">Chlorella sorokiniana</name>
    <name type="common">Freshwater green alga</name>
    <dbReference type="NCBI Taxonomy" id="3076"/>
    <lineage>
        <taxon>Eukaryota</taxon>
        <taxon>Viridiplantae</taxon>
        <taxon>Chlorophyta</taxon>
        <taxon>core chlorophytes</taxon>
        <taxon>Trebouxiophyceae</taxon>
        <taxon>Chlorellales</taxon>
        <taxon>Chlorellaceae</taxon>
        <taxon>Chlorella clade</taxon>
        <taxon>Chlorella</taxon>
    </lineage>
</organism>
<evidence type="ECO:0000256" key="4">
    <source>
        <dbReference type="ARBA" id="ARBA00022780"/>
    </source>
</evidence>
<keyword evidence="9" id="KW-1185">Reference proteome</keyword>
<dbReference type="Proteomes" id="UP000239899">
    <property type="component" value="Unassembled WGS sequence"/>
</dbReference>
<evidence type="ECO:0000256" key="3">
    <source>
        <dbReference type="ARBA" id="ARBA00022692"/>
    </source>
</evidence>
<dbReference type="PANTHER" id="PTHR33510:SF9">
    <property type="entry name" value="HIT-TYPE ZINC FINGER FAMILY PROTEIN-RELATED"/>
    <property type="match status" value="1"/>
</dbReference>
<evidence type="ECO:0000313" key="8">
    <source>
        <dbReference type="EMBL" id="PRW56222.1"/>
    </source>
</evidence>
<dbReference type="InterPro" id="IPR005691">
    <property type="entry name" value="Tic20"/>
</dbReference>
<keyword evidence="6 7" id="KW-0472">Membrane</keyword>
<gene>
    <name evidence="8" type="ORF">C2E21_5135</name>
</gene>
<comment type="subcellular location">
    <subcellularLocation>
        <location evidence="1">Plastid</location>
        <location evidence="1">Chloroplast inner membrane</location>
        <topology evidence="1">Multi-pass membrane protein</topology>
    </subcellularLocation>
    <subcellularLocation>
        <location evidence="7">Plastid</location>
        <location evidence="7">Chloroplast membrane</location>
        <topology evidence="7">Multi-pass membrane protein</topology>
    </subcellularLocation>
</comment>
<proteinExistence type="inferred from homology"/>
<feature type="transmembrane region" description="Helical" evidence="7">
    <location>
        <begin position="150"/>
        <end position="170"/>
    </location>
</feature>
<evidence type="ECO:0000256" key="7">
    <source>
        <dbReference type="RuleBase" id="RU367003"/>
    </source>
</evidence>
<comment type="caution">
    <text evidence="7">Lacks conserved residue(s) required for the propagation of feature annotation.</text>
</comment>
<dbReference type="PANTHER" id="PTHR33510">
    <property type="entry name" value="PROTEIN TIC 20-II, CHLOROPLASTIC"/>
    <property type="match status" value="1"/>
</dbReference>
<dbReference type="Pfam" id="PF16166">
    <property type="entry name" value="TIC20"/>
    <property type="match status" value="1"/>
</dbReference>